<keyword evidence="7" id="KW-0007">Acetylation</keyword>
<dbReference type="GO" id="GO:0034399">
    <property type="term" value="C:nuclear periphery"/>
    <property type="evidence" value="ECO:0007669"/>
    <property type="project" value="EnsemblFungi"/>
</dbReference>
<dbReference type="STRING" id="759273.H1VFI1"/>
<keyword evidence="5" id="KW-0677">Repeat</keyword>
<keyword evidence="8" id="KW-0539">Nucleus</keyword>
<evidence type="ECO:0000313" key="13">
    <source>
        <dbReference type="Proteomes" id="UP000007174"/>
    </source>
</evidence>
<evidence type="ECO:0000256" key="9">
    <source>
        <dbReference type="PROSITE-ProRule" id="PRU00103"/>
    </source>
</evidence>
<dbReference type="Gene3D" id="1.25.10.10">
    <property type="entry name" value="Leucine-rich Repeat Variant"/>
    <property type="match status" value="2"/>
</dbReference>
<evidence type="ECO:0000256" key="2">
    <source>
        <dbReference type="ARBA" id="ARBA00004496"/>
    </source>
</evidence>
<dbReference type="Proteomes" id="UP000007174">
    <property type="component" value="Unassembled WGS sequence"/>
</dbReference>
<evidence type="ECO:0000256" key="8">
    <source>
        <dbReference type="ARBA" id="ARBA00023242"/>
    </source>
</evidence>
<feature type="repeat" description="HEAT" evidence="9">
    <location>
        <begin position="499"/>
        <end position="537"/>
    </location>
</feature>
<keyword evidence="4" id="KW-0963">Cytoplasm</keyword>
<dbReference type="PROSITE" id="PS50077">
    <property type="entry name" value="HEAT_REPEAT"/>
    <property type="match status" value="2"/>
</dbReference>
<dbReference type="GO" id="GO:0006606">
    <property type="term" value="P:protein import into nucleus"/>
    <property type="evidence" value="ECO:0007669"/>
    <property type="project" value="InterPro"/>
</dbReference>
<dbReference type="InterPro" id="IPR001494">
    <property type="entry name" value="Importin-beta_N"/>
</dbReference>
<keyword evidence="3" id="KW-0813">Transport</keyword>
<feature type="repeat" description="HEAT" evidence="9">
    <location>
        <begin position="408"/>
        <end position="446"/>
    </location>
</feature>
<evidence type="ECO:0000256" key="1">
    <source>
        <dbReference type="ARBA" id="ARBA00004123"/>
    </source>
</evidence>
<dbReference type="PANTHER" id="PTHR10527">
    <property type="entry name" value="IMPORTIN BETA"/>
    <property type="match status" value="1"/>
</dbReference>
<protein>
    <recommendedName>
        <fullName evidence="11">Importin N-terminal domain-containing protein</fullName>
    </recommendedName>
</protein>
<evidence type="ECO:0000313" key="12">
    <source>
        <dbReference type="EMBL" id="CCF38984.1"/>
    </source>
</evidence>
<evidence type="ECO:0000259" key="11">
    <source>
        <dbReference type="PROSITE" id="PS50166"/>
    </source>
</evidence>
<evidence type="ECO:0000256" key="7">
    <source>
        <dbReference type="ARBA" id="ARBA00022990"/>
    </source>
</evidence>
<dbReference type="EMBL" id="CACQ02003249">
    <property type="protein sequence ID" value="CCF38984.1"/>
    <property type="molecule type" value="Genomic_DNA"/>
</dbReference>
<comment type="subcellular location">
    <subcellularLocation>
        <location evidence="2">Cytoplasm</location>
    </subcellularLocation>
    <subcellularLocation>
        <location evidence="1">Nucleus</location>
    </subcellularLocation>
</comment>
<keyword evidence="6" id="KW-0653">Protein transport</keyword>
<dbReference type="GO" id="GO:0005737">
    <property type="term" value="C:cytoplasm"/>
    <property type="evidence" value="ECO:0007669"/>
    <property type="project" value="UniProtKB-SubCell"/>
</dbReference>
<dbReference type="InterPro" id="IPR057672">
    <property type="entry name" value="TPR_IPO4/5"/>
</dbReference>
<dbReference type="VEuPathDB" id="FungiDB:CH63R_08526"/>
<evidence type="ECO:0000256" key="3">
    <source>
        <dbReference type="ARBA" id="ARBA00022448"/>
    </source>
</evidence>
<dbReference type="GO" id="GO:0031267">
    <property type="term" value="F:small GTPase binding"/>
    <property type="evidence" value="ECO:0007669"/>
    <property type="project" value="InterPro"/>
</dbReference>
<evidence type="ECO:0000256" key="10">
    <source>
        <dbReference type="SAM" id="MobiDB-lite"/>
    </source>
</evidence>
<dbReference type="HOGENOM" id="CLU_003794_1_1_1"/>
<gene>
    <name evidence="12" type="ORF">CH063_09931</name>
</gene>
<dbReference type="InterPro" id="IPR040122">
    <property type="entry name" value="Importin_beta"/>
</dbReference>
<dbReference type="InterPro" id="IPR016024">
    <property type="entry name" value="ARM-type_fold"/>
</dbReference>
<evidence type="ECO:0000256" key="6">
    <source>
        <dbReference type="ARBA" id="ARBA00022927"/>
    </source>
</evidence>
<reference evidence="13" key="1">
    <citation type="journal article" date="2012" name="Nat. Genet.">
        <title>Lifestyle transitions in plant pathogenic Colletotrichum fungi deciphered by genome and transcriptome analyses.</title>
        <authorList>
            <person name="O'Connell R.J."/>
            <person name="Thon M.R."/>
            <person name="Hacquard S."/>
            <person name="Amyotte S.G."/>
            <person name="Kleemann J."/>
            <person name="Torres M.F."/>
            <person name="Damm U."/>
            <person name="Buiate E.A."/>
            <person name="Epstein L."/>
            <person name="Alkan N."/>
            <person name="Altmueller J."/>
            <person name="Alvarado-Balderrama L."/>
            <person name="Bauser C.A."/>
            <person name="Becker C."/>
            <person name="Birren B.W."/>
            <person name="Chen Z."/>
            <person name="Choi J."/>
            <person name="Crouch J.A."/>
            <person name="Duvick J.P."/>
            <person name="Farman M.A."/>
            <person name="Gan P."/>
            <person name="Heiman D."/>
            <person name="Henrissat B."/>
            <person name="Howard R.J."/>
            <person name="Kabbage M."/>
            <person name="Koch C."/>
            <person name="Kracher B."/>
            <person name="Kubo Y."/>
            <person name="Law A.D."/>
            <person name="Lebrun M.-H."/>
            <person name="Lee Y.-H."/>
            <person name="Miyara I."/>
            <person name="Moore N."/>
            <person name="Neumann U."/>
            <person name="Nordstroem K."/>
            <person name="Panaccione D.G."/>
            <person name="Panstruga R."/>
            <person name="Place M."/>
            <person name="Proctor R.H."/>
            <person name="Prusky D."/>
            <person name="Rech G."/>
            <person name="Reinhardt R."/>
            <person name="Rollins J.A."/>
            <person name="Rounsley S."/>
            <person name="Schardl C.L."/>
            <person name="Schwartz D.C."/>
            <person name="Shenoy N."/>
            <person name="Shirasu K."/>
            <person name="Sikhakolli U.R."/>
            <person name="Stueber K."/>
            <person name="Sukno S.A."/>
            <person name="Sweigard J.A."/>
            <person name="Takano Y."/>
            <person name="Takahara H."/>
            <person name="Trail F."/>
            <person name="van der Does H.C."/>
            <person name="Voll L.M."/>
            <person name="Will I."/>
            <person name="Young S."/>
            <person name="Zeng Q."/>
            <person name="Zhang J."/>
            <person name="Zhou S."/>
            <person name="Dickman M.B."/>
            <person name="Schulze-Lefert P."/>
            <person name="Ver Loren van Themaat E."/>
            <person name="Ma L.-J."/>
            <person name="Vaillancourt L.J."/>
        </authorList>
    </citation>
    <scope>NUCLEOTIDE SEQUENCE [LARGE SCALE GENOMIC DNA]</scope>
    <source>
        <strain evidence="13">IMI 349063</strain>
    </source>
</reference>
<feature type="region of interest" description="Disordered" evidence="10">
    <location>
        <begin position="17"/>
        <end position="41"/>
    </location>
</feature>
<evidence type="ECO:0000256" key="4">
    <source>
        <dbReference type="ARBA" id="ARBA00022490"/>
    </source>
</evidence>
<dbReference type="Pfam" id="PF02985">
    <property type="entry name" value="HEAT"/>
    <property type="match status" value="1"/>
</dbReference>
<dbReference type="Pfam" id="PF25780">
    <property type="entry name" value="TPR_IPO5"/>
    <property type="match status" value="1"/>
</dbReference>
<dbReference type="InterPro" id="IPR058584">
    <property type="entry name" value="IMB1_TNPO1-like_TPR"/>
</dbReference>
<dbReference type="InterPro" id="IPR011989">
    <property type="entry name" value="ARM-like"/>
</dbReference>
<accession>H1VFI1</accession>
<proteinExistence type="predicted"/>
<dbReference type="InterPro" id="IPR021133">
    <property type="entry name" value="HEAT_type_2"/>
</dbReference>
<dbReference type="AlphaFoldDB" id="H1VFI1"/>
<dbReference type="SUPFAM" id="SSF48371">
    <property type="entry name" value="ARM repeat"/>
    <property type="match status" value="2"/>
</dbReference>
<evidence type="ECO:0000256" key="5">
    <source>
        <dbReference type="ARBA" id="ARBA00022737"/>
    </source>
</evidence>
<feature type="domain" description="Importin N-terminal" evidence="11">
    <location>
        <begin position="46"/>
        <end position="113"/>
    </location>
</feature>
<dbReference type="PROSITE" id="PS50166">
    <property type="entry name" value="IMPORTIN_B_NT"/>
    <property type="match status" value="1"/>
</dbReference>
<name>H1VFI1_COLHI</name>
<dbReference type="eggNOG" id="KOG2171">
    <property type="taxonomic scope" value="Eukaryota"/>
</dbReference>
<organism evidence="12 13">
    <name type="scientific">Colletotrichum higginsianum (strain IMI 349063)</name>
    <name type="common">Crucifer anthracnose fungus</name>
    <dbReference type="NCBI Taxonomy" id="759273"/>
    <lineage>
        <taxon>Eukaryota</taxon>
        <taxon>Fungi</taxon>
        <taxon>Dikarya</taxon>
        <taxon>Ascomycota</taxon>
        <taxon>Pezizomycotina</taxon>
        <taxon>Sordariomycetes</taxon>
        <taxon>Hypocreomycetidae</taxon>
        <taxon>Glomerellales</taxon>
        <taxon>Glomerellaceae</taxon>
        <taxon>Colletotrichum</taxon>
        <taxon>Colletotrichum destructivum species complex</taxon>
    </lineage>
</organism>
<dbReference type="Pfam" id="PF25574">
    <property type="entry name" value="TPR_IMB1"/>
    <property type="match status" value="1"/>
</dbReference>
<dbReference type="InterPro" id="IPR000357">
    <property type="entry name" value="HEAT"/>
</dbReference>
<sequence length="1110" mass="121651">MDKGNLVQLLQASQIRESLSPSTLPRPPPFSGTSPSPSDTEKVKAVTAELQKNYYSKPESLLLLIEITVSHDDAAIRQLSSVQALRLTPRHWSKLAADKRQLAKQHILDSILNDQSASSRRSKSRLLACAIGLDLEDGEGQDFVRNLLSLNTSDNVAHREVGSYILYALLDNDPTHFAEQTTQLLGLVQKTIVDPASAEVRLTSVKSVGALLMIVDPEEDTDSVKLIQQLIQPMVEILKNAISEGNDDHYRDVFEVFQSFLGYDSAFLAAHLKDLVHFMIDLAVNTDVEEDARSQALAFLSQCARYRRMKLQAMKDMGALLMSKSMQVVTEIDTDDEDDDNSPARTALSLIDQLASDLPPRQVIVPLLEQFTQFAQNPNPGHRKSAILSLGTAAEGAPDFIATQLQPLLPVVLQLLNDQDGSVRHAALVGLIHLADEMADELSPKHRELISALLTNLEAVAGSADKQSVRIIRAACGALDSLIGEGLEDDLINEFGPKLIVPMGKLLGHEDFAVKAAAAGAIGAIASALGGEQFKPYFNDVMGALGQYVTIKDSEEALALRSSVCDSMGRIADAVGAQEFQPYVMDLMKASEEALSLDNARLKETSFILWASLSKVYGNEFAHFLPGVFKGLFDCLELEEESVSIPGLTEEDIPEGLLLSGGKKLNFKAAAEDDDEEGMDEDADWEDLDDFAGVTAVALEQEIALEVLGDVITHSCGPDAIRQYLGDAMGKVAPLAEHPYDGARKAAISTLWRSYSRVWQLFEESTGTKWQAGFPPKQQPDEVIVNLGQMVVDATKGVWQEDTERMSNSRYTQLTQTYTMTVITEINRNMAATLKTCGPSILVHDDLLKESITILGTLITRSHPCQQDLGDEEEEQEAEGSSEFDWLVIDTALDVILGLATALGGDFAEMWKIFEKPILKFASSQESLERSTAVGVIAEAVKYMGEAVTPFTDSLLPVLLHRLTDPDSLAKSNAAYATGQLIFNSQSTNQTISQYPAVLEKLEPLLQIKESRMVDNVSGCISRMILRNPNPEFVERVLPAVVDVLPLQEDYEENAPIYQAIAKLYEQQNPTVVNLTPKILPILQAVLSPPEEQLEPETRQLVQKLASLLH</sequence>